<evidence type="ECO:0000313" key="3">
    <source>
        <dbReference type="EMBL" id="KAL0295477.1"/>
    </source>
</evidence>
<comment type="caution">
    <text evidence="3">The sequence shown here is derived from an EMBL/GenBank/DDBJ whole genome shotgun (WGS) entry which is preliminary data.</text>
</comment>
<reference evidence="3" key="2">
    <citation type="journal article" date="2024" name="Plant">
        <title>Genomic evolution and insights into agronomic trait innovations of Sesamum species.</title>
        <authorList>
            <person name="Miao H."/>
            <person name="Wang L."/>
            <person name="Qu L."/>
            <person name="Liu H."/>
            <person name="Sun Y."/>
            <person name="Le M."/>
            <person name="Wang Q."/>
            <person name="Wei S."/>
            <person name="Zheng Y."/>
            <person name="Lin W."/>
            <person name="Duan Y."/>
            <person name="Cao H."/>
            <person name="Xiong S."/>
            <person name="Wang X."/>
            <person name="Wei L."/>
            <person name="Li C."/>
            <person name="Ma Q."/>
            <person name="Ju M."/>
            <person name="Zhao R."/>
            <person name="Li G."/>
            <person name="Mu C."/>
            <person name="Tian Q."/>
            <person name="Mei H."/>
            <person name="Zhang T."/>
            <person name="Gao T."/>
            <person name="Zhang H."/>
        </authorList>
    </citation>
    <scope>NUCLEOTIDE SEQUENCE</scope>
    <source>
        <strain evidence="3">G02</strain>
    </source>
</reference>
<dbReference type="Pfam" id="PF13966">
    <property type="entry name" value="zf-RVT"/>
    <property type="match status" value="1"/>
</dbReference>
<sequence>MAHCSTDGRSLWKRLDRMFVNDAWLEQWPNLFYTCLTPRTSDHSPLVLKGDSRDVQVSMFRFDNYLALSPGFLASVHNIWQHPVIGTPMYSVTRKLKALKPMFRQQRRKKGDLAMNVKLAAGFLEVAQILLQADRHNSLLLQLENCCRLVYLKATQLEHVMLRQRAKLQWLKGGDQCSKAFFRRVATRRANKRLFQISDSDGLVQSNPTTISSVFVTYFQDLLGGDRTDRALDLHYLRPWARHILTEEEACALIRPVTVDDVKTAMFDIEEDKAPGPDGFSSGFYKAAWPIVGKEISKAIMDFFTTGRLLKQVNATLLTLIPKVRTPHSVADFRPISCCNVIYKVISKILVCRIREILDLLISPSQNAFIPGRLISDNVLLAQELFSGYNQCRLPPRCALKVDLRKAYDTVEWDFLFATLRLFGFPAVFIRWIEECITSAHYSVVVNGGVHGFFAGARGLRQGDPMSPTALNRRLSTVVTKIDSRIKGWEGVQLSFAGRVQLIKSVLVSLEVYWAMAFILPKGIINEMIKRLRTFLWKGTSSSGYPKVAWEVVCRPIEEGGQGIKDIFALNRALMSKHLWAVIQQDRTSIWVDWIFQVRLRDCSIWTVKENKGAWGWRKMLTLRHTLLSHIQFRVGDGTSFLLWHDPWHPLGPLITRFPRGPQMTNTGPLDKISVVMEDRQWNWPMITDIACLEITYMLPPISEGQDRISWKSNNGSFNTSTAYDLFRPPGPKVVWSSLLLGPFKIPKNCFILWLAIMGRLSTLDKPWLQNTDSNCILCPDGVPETHNHLFFTCSFSHRCLTIIQQQIPFWPHRDWQRGIHWASSRWRGKHVVNAAFRSLLASLVYHIWQERNSRRFQQSSRTHPRLWEILWLKSSDRGSLVFSYGSLLAHLDFTDYGKSLGLSRGFPTDLFALLFTL</sequence>
<dbReference type="PANTHER" id="PTHR33116">
    <property type="entry name" value="REVERSE TRANSCRIPTASE ZINC-BINDING DOMAIN-CONTAINING PROTEIN-RELATED-RELATED"/>
    <property type="match status" value="1"/>
</dbReference>
<dbReference type="Pfam" id="PF00078">
    <property type="entry name" value="RVT_1"/>
    <property type="match status" value="1"/>
</dbReference>
<accession>A0AAW2JN33</accession>
<dbReference type="AlphaFoldDB" id="A0AAW2JN33"/>
<evidence type="ECO:0000259" key="2">
    <source>
        <dbReference type="Pfam" id="PF13966"/>
    </source>
</evidence>
<organism evidence="3">
    <name type="scientific">Sesamum radiatum</name>
    <name type="common">Black benniseed</name>
    <dbReference type="NCBI Taxonomy" id="300843"/>
    <lineage>
        <taxon>Eukaryota</taxon>
        <taxon>Viridiplantae</taxon>
        <taxon>Streptophyta</taxon>
        <taxon>Embryophyta</taxon>
        <taxon>Tracheophyta</taxon>
        <taxon>Spermatophyta</taxon>
        <taxon>Magnoliopsida</taxon>
        <taxon>eudicotyledons</taxon>
        <taxon>Gunneridae</taxon>
        <taxon>Pentapetalae</taxon>
        <taxon>asterids</taxon>
        <taxon>lamiids</taxon>
        <taxon>Lamiales</taxon>
        <taxon>Pedaliaceae</taxon>
        <taxon>Sesamum</taxon>
    </lineage>
</organism>
<protein>
    <submittedName>
        <fullName evidence="3">Ribonuclease H protein</fullName>
    </submittedName>
</protein>
<dbReference type="PANTHER" id="PTHR33116:SF78">
    <property type="entry name" value="OS12G0587133 PROTEIN"/>
    <property type="match status" value="1"/>
</dbReference>
<name>A0AAW2JN33_SESRA</name>
<feature type="domain" description="Reverse transcriptase zinc-binding" evidence="2">
    <location>
        <begin position="718"/>
        <end position="798"/>
    </location>
</feature>
<dbReference type="SUPFAM" id="SSF56672">
    <property type="entry name" value="DNA/RNA polymerases"/>
    <property type="match status" value="1"/>
</dbReference>
<dbReference type="InterPro" id="IPR026960">
    <property type="entry name" value="RVT-Znf"/>
</dbReference>
<dbReference type="InterPro" id="IPR000477">
    <property type="entry name" value="RT_dom"/>
</dbReference>
<proteinExistence type="predicted"/>
<reference evidence="3" key="1">
    <citation type="submission" date="2020-06" db="EMBL/GenBank/DDBJ databases">
        <authorList>
            <person name="Li T."/>
            <person name="Hu X."/>
            <person name="Zhang T."/>
            <person name="Song X."/>
            <person name="Zhang H."/>
            <person name="Dai N."/>
            <person name="Sheng W."/>
            <person name="Hou X."/>
            <person name="Wei L."/>
        </authorList>
    </citation>
    <scope>NUCLEOTIDE SEQUENCE</scope>
    <source>
        <strain evidence="3">G02</strain>
        <tissue evidence="3">Leaf</tissue>
    </source>
</reference>
<feature type="domain" description="Reverse transcriptase" evidence="1">
    <location>
        <begin position="330"/>
        <end position="486"/>
    </location>
</feature>
<gene>
    <name evidence="3" type="ORF">Sradi_6834500</name>
</gene>
<dbReference type="InterPro" id="IPR043502">
    <property type="entry name" value="DNA/RNA_pol_sf"/>
</dbReference>
<evidence type="ECO:0000259" key="1">
    <source>
        <dbReference type="Pfam" id="PF00078"/>
    </source>
</evidence>
<dbReference type="CDD" id="cd01650">
    <property type="entry name" value="RT_nLTR_like"/>
    <property type="match status" value="1"/>
</dbReference>
<dbReference type="EMBL" id="JACGWJ010000034">
    <property type="protein sequence ID" value="KAL0295477.1"/>
    <property type="molecule type" value="Genomic_DNA"/>
</dbReference>